<dbReference type="InterPro" id="IPR007175">
    <property type="entry name" value="Rpr2/Snm1/Rpp21"/>
</dbReference>
<dbReference type="PANTHER" id="PTHR14742">
    <property type="entry name" value="RIBONUCLEASE P SUBUNIT P21"/>
    <property type="match status" value="1"/>
</dbReference>
<dbReference type="PANTHER" id="PTHR14742:SF3">
    <property type="entry name" value="RIBONUCLEASE MRP PROTEIN SUBUNIT SNM1"/>
    <property type="match status" value="1"/>
</dbReference>
<dbReference type="GO" id="GO:0008033">
    <property type="term" value="P:tRNA processing"/>
    <property type="evidence" value="ECO:0007669"/>
    <property type="project" value="TreeGrafter"/>
</dbReference>
<evidence type="ECO:0000256" key="1">
    <source>
        <dbReference type="SAM" id="MobiDB-lite"/>
    </source>
</evidence>
<accession>A0AAN6LT94</accession>
<dbReference type="Pfam" id="PF04032">
    <property type="entry name" value="Rpr2"/>
    <property type="match status" value="1"/>
</dbReference>
<comment type="caution">
    <text evidence="2">The sequence shown here is derived from an EMBL/GenBank/DDBJ whole genome shotgun (WGS) entry which is preliminary data.</text>
</comment>
<name>A0AAN6LT94_9PLEO</name>
<dbReference type="Proteomes" id="UP001280581">
    <property type="component" value="Unassembled WGS sequence"/>
</dbReference>
<gene>
    <name evidence="2" type="ORF">GRF29_106g863328</name>
</gene>
<organism evidence="2 3">
    <name type="scientific">Pseudopithomyces chartarum</name>
    <dbReference type="NCBI Taxonomy" id="1892770"/>
    <lineage>
        <taxon>Eukaryota</taxon>
        <taxon>Fungi</taxon>
        <taxon>Dikarya</taxon>
        <taxon>Ascomycota</taxon>
        <taxon>Pezizomycotina</taxon>
        <taxon>Dothideomycetes</taxon>
        <taxon>Pleosporomycetidae</taxon>
        <taxon>Pleosporales</taxon>
        <taxon>Massarineae</taxon>
        <taxon>Didymosphaeriaceae</taxon>
        <taxon>Pseudopithomyces</taxon>
    </lineage>
</organism>
<keyword evidence="3" id="KW-1185">Reference proteome</keyword>
<dbReference type="Gene3D" id="6.20.50.20">
    <property type="match status" value="1"/>
</dbReference>
<dbReference type="AlphaFoldDB" id="A0AAN6LT94"/>
<protein>
    <submittedName>
        <fullName evidence="2">Uncharacterized protein</fullName>
    </submittedName>
</protein>
<reference evidence="2 3" key="1">
    <citation type="submission" date="2021-02" db="EMBL/GenBank/DDBJ databases">
        <title>Genome assembly of Pseudopithomyces chartarum.</title>
        <authorList>
            <person name="Jauregui R."/>
            <person name="Singh J."/>
            <person name="Voisey C."/>
        </authorList>
    </citation>
    <scope>NUCLEOTIDE SEQUENCE [LARGE SCALE GENOMIC DNA]</scope>
    <source>
        <strain evidence="2 3">AGR01</strain>
    </source>
</reference>
<dbReference type="GO" id="GO:0005655">
    <property type="term" value="C:nucleolar ribonuclease P complex"/>
    <property type="evidence" value="ECO:0007669"/>
    <property type="project" value="TreeGrafter"/>
</dbReference>
<feature type="region of interest" description="Disordered" evidence="1">
    <location>
        <begin position="142"/>
        <end position="185"/>
    </location>
</feature>
<dbReference type="EMBL" id="WVTA01000010">
    <property type="protein sequence ID" value="KAK3203867.1"/>
    <property type="molecule type" value="Genomic_DNA"/>
</dbReference>
<proteinExistence type="predicted"/>
<evidence type="ECO:0000313" key="2">
    <source>
        <dbReference type="EMBL" id="KAK3203867.1"/>
    </source>
</evidence>
<sequence length="192" mass="20854">MALDLSQARLRFLKEAAFQLATTAPNVSANLASTYIHSVMDTEEDAQRAKKEWGSLQRELCGACGSIVLPGWSSSVRFQSGSESAKKTNQKPSTPSKKLIVSVCLRCDRKCLQSLQPRKPKHVKIGAKQKIEVTTTTALPASNDEGKITKSANATSKQRKKSRKGGLQAMLEKNKSQNSGGGLGLDLMDFMQ</sequence>
<evidence type="ECO:0000313" key="3">
    <source>
        <dbReference type="Proteomes" id="UP001280581"/>
    </source>
</evidence>